<dbReference type="Proteomes" id="UP000478052">
    <property type="component" value="Unassembled WGS sequence"/>
</dbReference>
<keyword evidence="3" id="KW-0325">Glycoprotein</keyword>
<feature type="domain" description="Spaetzle" evidence="4">
    <location>
        <begin position="157"/>
        <end position="254"/>
    </location>
</feature>
<name>A0A6G0ZI01_APHCR</name>
<dbReference type="PANTHER" id="PTHR23199:SF12">
    <property type="entry name" value="NEUROTROPHIN 1-RELATED"/>
    <property type="match status" value="1"/>
</dbReference>
<evidence type="ECO:0000256" key="1">
    <source>
        <dbReference type="ARBA" id="ARBA00022729"/>
    </source>
</evidence>
<keyword evidence="6" id="KW-1185">Reference proteome</keyword>
<dbReference type="OrthoDB" id="6359065at2759"/>
<dbReference type="AlphaFoldDB" id="A0A6G0ZI01"/>
<dbReference type="GO" id="GO:0021556">
    <property type="term" value="P:central nervous system formation"/>
    <property type="evidence" value="ECO:0007669"/>
    <property type="project" value="TreeGrafter"/>
</dbReference>
<keyword evidence="2" id="KW-1015">Disulfide bond</keyword>
<dbReference type="GO" id="GO:0005121">
    <property type="term" value="F:Toll binding"/>
    <property type="evidence" value="ECO:0007669"/>
    <property type="project" value="TreeGrafter"/>
</dbReference>
<dbReference type="GO" id="GO:0045087">
    <property type="term" value="P:innate immune response"/>
    <property type="evidence" value="ECO:0007669"/>
    <property type="project" value="TreeGrafter"/>
</dbReference>
<evidence type="ECO:0000313" key="6">
    <source>
        <dbReference type="Proteomes" id="UP000478052"/>
    </source>
</evidence>
<dbReference type="PANTHER" id="PTHR23199">
    <property type="entry name" value="NEUROTROPHIN 1-RELATED"/>
    <property type="match status" value="1"/>
</dbReference>
<comment type="caution">
    <text evidence="5">The sequence shown here is derived from an EMBL/GenBank/DDBJ whole genome shotgun (WGS) entry which is preliminary data.</text>
</comment>
<dbReference type="GO" id="GO:0005615">
    <property type="term" value="C:extracellular space"/>
    <property type="evidence" value="ECO:0007669"/>
    <property type="project" value="UniProtKB-ARBA"/>
</dbReference>
<keyword evidence="1" id="KW-0732">Signal</keyword>
<dbReference type="Pfam" id="PF16077">
    <property type="entry name" value="Spaetzle"/>
    <property type="match status" value="1"/>
</dbReference>
<dbReference type="Gene3D" id="2.10.90.10">
    <property type="entry name" value="Cystine-knot cytokines"/>
    <property type="match status" value="1"/>
</dbReference>
<sequence length="263" mass="30283">MAEHTSDNNSQLEEYLSSSTRNRIKITSLVNQDHITTNTTSSYEEDQQNGSVIGIENIKVILLPTANLTNRSTIVVPNSIDEKIKFVSIDKSIPDSNAIEKCSLNNSYCIKVDNYPREDLLNLFRTSKFMSNNYYDTDDINEVNDFETRMSDSQLSPFCQSRTETIYPEVGITIKNEWRYIIQDPSNDKDSFKQGIRVEKCIDVEIPCMFADTLPFGYISTCVQKYIYKRLMTFKGTQEFYYDSFKLPSCCKCMYGINAELLT</sequence>
<dbReference type="InterPro" id="IPR032104">
    <property type="entry name" value="Spaetzle"/>
</dbReference>
<dbReference type="InterPro" id="IPR052444">
    <property type="entry name" value="Spz/Toll_ligand-like"/>
</dbReference>
<evidence type="ECO:0000256" key="2">
    <source>
        <dbReference type="ARBA" id="ARBA00023157"/>
    </source>
</evidence>
<protein>
    <submittedName>
        <fullName evidence="5">Protein spaetzle-like</fullName>
    </submittedName>
</protein>
<gene>
    <name evidence="5" type="ORF">FWK35_00009171</name>
</gene>
<dbReference type="GO" id="GO:0008083">
    <property type="term" value="F:growth factor activity"/>
    <property type="evidence" value="ECO:0007669"/>
    <property type="project" value="TreeGrafter"/>
</dbReference>
<dbReference type="SUPFAM" id="SSF57501">
    <property type="entry name" value="Cystine-knot cytokines"/>
    <property type="match status" value="1"/>
</dbReference>
<dbReference type="EMBL" id="VUJU01000384">
    <property type="protein sequence ID" value="KAF0770810.1"/>
    <property type="molecule type" value="Genomic_DNA"/>
</dbReference>
<dbReference type="InterPro" id="IPR029034">
    <property type="entry name" value="Cystine-knot_cytokine"/>
</dbReference>
<organism evidence="5 6">
    <name type="scientific">Aphis craccivora</name>
    <name type="common">Cowpea aphid</name>
    <dbReference type="NCBI Taxonomy" id="307492"/>
    <lineage>
        <taxon>Eukaryota</taxon>
        <taxon>Metazoa</taxon>
        <taxon>Ecdysozoa</taxon>
        <taxon>Arthropoda</taxon>
        <taxon>Hexapoda</taxon>
        <taxon>Insecta</taxon>
        <taxon>Pterygota</taxon>
        <taxon>Neoptera</taxon>
        <taxon>Paraneoptera</taxon>
        <taxon>Hemiptera</taxon>
        <taxon>Sternorrhyncha</taxon>
        <taxon>Aphidomorpha</taxon>
        <taxon>Aphidoidea</taxon>
        <taxon>Aphididae</taxon>
        <taxon>Aphidini</taxon>
        <taxon>Aphis</taxon>
        <taxon>Aphis</taxon>
    </lineage>
</organism>
<proteinExistence type="predicted"/>
<reference evidence="5 6" key="1">
    <citation type="submission" date="2019-08" db="EMBL/GenBank/DDBJ databases">
        <title>Whole genome of Aphis craccivora.</title>
        <authorList>
            <person name="Voronova N.V."/>
            <person name="Shulinski R.S."/>
            <person name="Bandarenka Y.V."/>
            <person name="Zhorov D.G."/>
            <person name="Warner D."/>
        </authorList>
    </citation>
    <scope>NUCLEOTIDE SEQUENCE [LARGE SCALE GENOMIC DNA]</scope>
    <source>
        <strain evidence="5">180601</strain>
        <tissue evidence="5">Whole Body</tissue>
    </source>
</reference>
<evidence type="ECO:0000256" key="3">
    <source>
        <dbReference type="ARBA" id="ARBA00023180"/>
    </source>
</evidence>
<accession>A0A6G0ZI01</accession>
<evidence type="ECO:0000259" key="4">
    <source>
        <dbReference type="Pfam" id="PF16077"/>
    </source>
</evidence>
<evidence type="ECO:0000313" key="5">
    <source>
        <dbReference type="EMBL" id="KAF0770810.1"/>
    </source>
</evidence>